<dbReference type="EMBL" id="BMAW01075134">
    <property type="protein sequence ID" value="GFT95205.1"/>
    <property type="molecule type" value="Genomic_DNA"/>
</dbReference>
<dbReference type="PANTHER" id="PTHR31594:SF14">
    <property type="entry name" value="FIBRONECTIN TYPE-III DOMAIN-CONTAINING PROTEIN"/>
    <property type="match status" value="1"/>
</dbReference>
<organism evidence="1 2">
    <name type="scientific">Nephila pilipes</name>
    <name type="common">Giant wood spider</name>
    <name type="synonym">Nephila maculata</name>
    <dbReference type="NCBI Taxonomy" id="299642"/>
    <lineage>
        <taxon>Eukaryota</taxon>
        <taxon>Metazoa</taxon>
        <taxon>Ecdysozoa</taxon>
        <taxon>Arthropoda</taxon>
        <taxon>Chelicerata</taxon>
        <taxon>Arachnida</taxon>
        <taxon>Araneae</taxon>
        <taxon>Araneomorphae</taxon>
        <taxon>Entelegynae</taxon>
        <taxon>Araneoidea</taxon>
        <taxon>Nephilidae</taxon>
        <taxon>Nephila</taxon>
    </lineage>
</organism>
<dbReference type="AlphaFoldDB" id="A0A8X6Q492"/>
<protein>
    <submittedName>
        <fullName evidence="1">Uncharacterized protein</fullName>
    </submittedName>
</protein>
<dbReference type="PANTHER" id="PTHR31594">
    <property type="entry name" value="AIG1-TYPE G DOMAIN-CONTAINING PROTEIN"/>
    <property type="match status" value="1"/>
</dbReference>
<dbReference type="OrthoDB" id="6423392at2759"/>
<comment type="caution">
    <text evidence="1">The sequence shown here is derived from an EMBL/GenBank/DDBJ whole genome shotgun (WGS) entry which is preliminary data.</text>
</comment>
<evidence type="ECO:0000313" key="1">
    <source>
        <dbReference type="EMBL" id="GFT95205.1"/>
    </source>
</evidence>
<gene>
    <name evidence="1" type="ORF">NPIL_543211</name>
</gene>
<evidence type="ECO:0000313" key="2">
    <source>
        <dbReference type="Proteomes" id="UP000887013"/>
    </source>
</evidence>
<proteinExistence type="predicted"/>
<name>A0A8X6Q492_NEPPI</name>
<keyword evidence="2" id="KW-1185">Reference proteome</keyword>
<dbReference type="InterPro" id="IPR052090">
    <property type="entry name" value="Cytolytic_pore-forming_toxin"/>
</dbReference>
<accession>A0A8X6Q492</accession>
<sequence length="559" mass="62370">MCTGTMTTIYYYVLPMLLGRTYDMRMDTPGVDIFPQEVINNATVIQRHYTDSQYRMVSDTQEARDFLGVTGDLSLKIKTGQVQIEGLGNYMRETYSRSKVVEILVKVHYETETLTLPSTAKPRPNWRTLDQRNIGSHYVRSITYGGDLVASLRFTAKNAADREKIRAAVQANLQADSGSFGLGIEGNFSRLQEDLKDMSNLEINYYATVPLKGVPNTMESLMELVEEFPEQTQLVNDGIGVPLNMELFPLSALDSQVPRFLESKALVDQLDLLESQFDDIRAAKKSFQEWMLNVPPVLSPEIEDEIGLFNDELEQISFVFYKVLGNISIGEDADVEQFKEAFDAYARGGTSLPDKYFRKLNVLKHKIIQSSQALTLDVGGAMYTHWGRPNCETQGAQTMFSGVIASTDQIKGGSSNIICLTNDPQHDSDTAPYKKHHRFYSKLSPIRVQGRNVTSEGSIACGQCFVEERTSATVFSGRTSCPPAWTLEYSGYLMTKDMRSRKGDFICVDAHSEASAAQVLLTGKAEKQDHVSDVKLGCGTLPCSQFQKDALLPCVVCTY</sequence>
<reference evidence="1" key="1">
    <citation type="submission" date="2020-08" db="EMBL/GenBank/DDBJ databases">
        <title>Multicomponent nature underlies the extraordinary mechanical properties of spider dragline silk.</title>
        <authorList>
            <person name="Kono N."/>
            <person name="Nakamura H."/>
            <person name="Mori M."/>
            <person name="Yoshida Y."/>
            <person name="Ohtoshi R."/>
            <person name="Malay A.D."/>
            <person name="Moran D.A.P."/>
            <person name="Tomita M."/>
            <person name="Numata K."/>
            <person name="Arakawa K."/>
        </authorList>
    </citation>
    <scope>NUCLEOTIDE SEQUENCE</scope>
</reference>
<dbReference type="Proteomes" id="UP000887013">
    <property type="component" value="Unassembled WGS sequence"/>
</dbReference>